<dbReference type="NCBIfam" id="TIGR04126">
    <property type="entry name" value="PGF_CTERM"/>
    <property type="match status" value="1"/>
</dbReference>
<name>A0A1H6FXS4_9EURY</name>
<organism evidence="15 16">
    <name type="scientific">Natronorubrum sediminis</name>
    <dbReference type="NCBI Taxonomy" id="640943"/>
    <lineage>
        <taxon>Archaea</taxon>
        <taxon>Methanobacteriati</taxon>
        <taxon>Methanobacteriota</taxon>
        <taxon>Stenosarchaea group</taxon>
        <taxon>Halobacteria</taxon>
        <taxon>Halobacteriales</taxon>
        <taxon>Natrialbaceae</taxon>
        <taxon>Natronorubrum</taxon>
    </lineage>
</organism>
<evidence type="ECO:0000256" key="9">
    <source>
        <dbReference type="ARBA" id="ARBA00022729"/>
    </source>
</evidence>
<dbReference type="RefSeq" id="WP_090507008.1">
    <property type="nucleotide sequence ID" value="NZ_FNWL01000002.1"/>
</dbReference>
<evidence type="ECO:0000256" key="5">
    <source>
        <dbReference type="ARBA" id="ARBA00022512"/>
    </source>
</evidence>
<keyword evidence="9" id="KW-0732">Signal</keyword>
<feature type="compositionally biased region" description="Polar residues" evidence="13">
    <location>
        <begin position="594"/>
        <end position="612"/>
    </location>
</feature>
<evidence type="ECO:0000256" key="1">
    <source>
        <dbReference type="ARBA" id="ARBA00004236"/>
    </source>
</evidence>
<evidence type="ECO:0000256" key="11">
    <source>
        <dbReference type="ARBA" id="ARBA00023136"/>
    </source>
</evidence>
<dbReference type="InterPro" id="IPR026371">
    <property type="entry name" value="PGF_CTERM"/>
</dbReference>
<feature type="region of interest" description="Disordered" evidence="13">
    <location>
        <begin position="477"/>
        <end position="503"/>
    </location>
</feature>
<evidence type="ECO:0000256" key="4">
    <source>
        <dbReference type="ARBA" id="ARBA00022475"/>
    </source>
</evidence>
<sequence length="826" mass="88938">MTNETTYREKGRALFLAAMMVLSVVAMSAAFAGAAAADTNSDLAEETGADVAYDDYSALSDAWIGQEITVAGFDDDSVNGNGELGDDADGEYIEIREGADTSDGDAETITSQQIEEYEDVDGEDHYAATFNTDELEDGEPYHIVNLGLSGEDRENHAEVFNAETEDLEVTLDSATVQQENNEDLIEIESDRSEQDLNVTAEDFDADDLEDIFDADDENVDDDNDVVTIEDVTDDDSLDADFSDVDTGEYEFTFEVTDTGTSDDVVIPVTDEEASWSFDDIEHVEQGEIAEIPIETENTDEAIVELGEDTDSINWTVPVENIEDNNATLEFNTADVDSNDNGWSVADDDADIGNVETEGVGSLDDDRLPVYTWELAIGQTAADDDEVFLADDFSTLEVGETEPTGNISLQTAPSGEVESYEDYNDSDDITETDTLANEDQLFISIDDYGIEGEVESLLDGEVTDAGDLEEELGINIELSEESSGPVDSSTTWFSNDSADGDDDQEQSLDLELLNTEAEDYDGEFILKVNVDDTTDFGDEENEGTSYDGEMTIDDGHPYIEDEDDSFSESFSLDFVERTLEFDDIDTMAAEDDATLTGTSSVAPGTNLDATAQSPGEEGGFYVVGDGEVVASDEDDHTAEIKFDLEGEDVGALFDIQDIEADDGPEADDIEDIELTEGDEEPEQDLDVDVDTPTLTDEESGAVDVTVSNNLDDDVGADVTFTLDGEDHSEELSIDAEGDDVASFDVDGEDLGAGDHDISINVTSDDAEDPGEEEGTLSISEAGDDDDDDSDDSDDSDDDGDDDTPGFGVAVAVVALLGAAMLALRQQN</sequence>
<reference evidence="16" key="1">
    <citation type="submission" date="2016-10" db="EMBL/GenBank/DDBJ databases">
        <authorList>
            <person name="Varghese N."/>
            <person name="Submissions S."/>
        </authorList>
    </citation>
    <scope>NUCLEOTIDE SEQUENCE [LARGE SCALE GENOMIC DNA]</scope>
    <source>
        <strain evidence="16">CGMCC 1.8981</strain>
    </source>
</reference>
<feature type="region of interest" description="Disordered" evidence="13">
    <location>
        <begin position="719"/>
        <end position="804"/>
    </location>
</feature>
<keyword evidence="7" id="KW-0701">S-layer</keyword>
<keyword evidence="6" id="KW-0964">Secreted</keyword>
<gene>
    <name evidence="15" type="ORF">SAMN04487967_2157</name>
</gene>
<keyword evidence="11" id="KW-0472">Membrane</keyword>
<feature type="compositionally biased region" description="Acidic residues" evidence="13">
    <location>
        <begin position="763"/>
        <end position="773"/>
    </location>
</feature>
<feature type="region of interest" description="Disordered" evidence="13">
    <location>
        <begin position="594"/>
        <end position="618"/>
    </location>
</feature>
<evidence type="ECO:0000256" key="2">
    <source>
        <dbReference type="ARBA" id="ARBA00004237"/>
    </source>
</evidence>
<feature type="compositionally biased region" description="Acidic residues" evidence="13">
    <location>
        <begin position="725"/>
        <end position="750"/>
    </location>
</feature>
<keyword evidence="10" id="KW-1133">Transmembrane helix</keyword>
<feature type="domain" description="PGF-CTERM archaeal protein-sorting signal" evidence="14">
    <location>
        <begin position="802"/>
        <end position="823"/>
    </location>
</feature>
<dbReference type="InterPro" id="IPR026452">
    <property type="entry name" value="Surf_glycop_sig_pep"/>
</dbReference>
<evidence type="ECO:0000256" key="10">
    <source>
        <dbReference type="ARBA" id="ARBA00022989"/>
    </source>
</evidence>
<dbReference type="Pfam" id="PF18204">
    <property type="entry name" value="PGF-CTERM"/>
    <property type="match status" value="1"/>
</dbReference>
<protein>
    <submittedName>
        <fullName evidence="15">PGF-CTERM protein/surface glycoprotein</fullName>
    </submittedName>
</protein>
<keyword evidence="5" id="KW-0134">Cell wall</keyword>
<comment type="similarity">
    <text evidence="3">Belongs to the halobacterial S-layer protein family.</text>
</comment>
<evidence type="ECO:0000256" key="12">
    <source>
        <dbReference type="ARBA" id="ARBA00023180"/>
    </source>
</evidence>
<evidence type="ECO:0000256" key="8">
    <source>
        <dbReference type="ARBA" id="ARBA00022692"/>
    </source>
</evidence>
<evidence type="ECO:0000256" key="3">
    <source>
        <dbReference type="ARBA" id="ARBA00009327"/>
    </source>
</evidence>
<dbReference type="GO" id="GO:0030115">
    <property type="term" value="C:S-layer"/>
    <property type="evidence" value="ECO:0007669"/>
    <property type="project" value="UniProtKB-SubCell"/>
</dbReference>
<dbReference type="OrthoDB" id="164040at2157"/>
<evidence type="ECO:0000313" key="16">
    <source>
        <dbReference type="Proteomes" id="UP000199112"/>
    </source>
</evidence>
<feature type="compositionally biased region" description="Acidic residues" evidence="13">
    <location>
        <begin position="780"/>
        <end position="802"/>
    </location>
</feature>
<feature type="compositionally biased region" description="Polar residues" evidence="13">
    <location>
        <begin position="480"/>
        <end position="496"/>
    </location>
</feature>
<dbReference type="Proteomes" id="UP000199112">
    <property type="component" value="Unassembled WGS sequence"/>
</dbReference>
<dbReference type="GO" id="GO:0005886">
    <property type="term" value="C:plasma membrane"/>
    <property type="evidence" value="ECO:0007669"/>
    <property type="project" value="UniProtKB-SubCell"/>
</dbReference>
<proteinExistence type="inferred from homology"/>
<evidence type="ECO:0000313" key="15">
    <source>
        <dbReference type="EMBL" id="SEH15609.1"/>
    </source>
</evidence>
<evidence type="ECO:0000259" key="14">
    <source>
        <dbReference type="Pfam" id="PF18204"/>
    </source>
</evidence>
<keyword evidence="4" id="KW-1003">Cell membrane</keyword>
<accession>A0A1H6FXS4</accession>
<keyword evidence="16" id="KW-1185">Reference proteome</keyword>
<keyword evidence="12" id="KW-0325">Glycoprotein</keyword>
<dbReference type="AlphaFoldDB" id="A0A1H6FXS4"/>
<feature type="region of interest" description="Disordered" evidence="13">
    <location>
        <begin position="656"/>
        <end position="699"/>
    </location>
</feature>
<dbReference type="NCBIfam" id="TIGR04207">
    <property type="entry name" value="halo_sig_pep"/>
    <property type="match status" value="1"/>
</dbReference>
<evidence type="ECO:0000256" key="13">
    <source>
        <dbReference type="SAM" id="MobiDB-lite"/>
    </source>
</evidence>
<dbReference type="EMBL" id="FNWL01000002">
    <property type="protein sequence ID" value="SEH15609.1"/>
    <property type="molecule type" value="Genomic_DNA"/>
</dbReference>
<keyword evidence="8" id="KW-0812">Transmembrane</keyword>
<comment type="subcellular location">
    <subcellularLocation>
        <location evidence="1">Cell membrane</location>
    </subcellularLocation>
    <subcellularLocation>
        <location evidence="2">Secreted</location>
        <location evidence="2">Cell wall</location>
        <location evidence="2">S-layer</location>
    </subcellularLocation>
</comment>
<evidence type="ECO:0000256" key="6">
    <source>
        <dbReference type="ARBA" id="ARBA00022525"/>
    </source>
</evidence>
<evidence type="ECO:0000256" key="7">
    <source>
        <dbReference type="ARBA" id="ARBA00022601"/>
    </source>
</evidence>